<dbReference type="AlphaFoldDB" id="A0AAD7TIC4"/>
<gene>
    <name evidence="1" type="ORF">ONZ51_g11631</name>
</gene>
<evidence type="ECO:0000313" key="1">
    <source>
        <dbReference type="EMBL" id="KAJ8457279.1"/>
    </source>
</evidence>
<dbReference type="EMBL" id="JAPEVG010000579">
    <property type="protein sequence ID" value="KAJ8457279.1"/>
    <property type="molecule type" value="Genomic_DNA"/>
</dbReference>
<proteinExistence type="predicted"/>
<sequence>MPRHSSASSPAASVFSPASMIARDYVRRPERERMRGQIRRMLNDKLRQLTGSPYACMYWKCGRYATLVVARYGYKLVGWPSHVPFCNLSDMRNGKKPLVSIRDAWIRGDLRFELATPEDIQNALAAPETVQPRVSS</sequence>
<organism evidence="1 2">
    <name type="scientific">Trametes cubensis</name>
    <dbReference type="NCBI Taxonomy" id="1111947"/>
    <lineage>
        <taxon>Eukaryota</taxon>
        <taxon>Fungi</taxon>
        <taxon>Dikarya</taxon>
        <taxon>Basidiomycota</taxon>
        <taxon>Agaricomycotina</taxon>
        <taxon>Agaricomycetes</taxon>
        <taxon>Polyporales</taxon>
        <taxon>Polyporaceae</taxon>
        <taxon>Trametes</taxon>
    </lineage>
</organism>
<dbReference type="Proteomes" id="UP001215151">
    <property type="component" value="Unassembled WGS sequence"/>
</dbReference>
<evidence type="ECO:0000313" key="2">
    <source>
        <dbReference type="Proteomes" id="UP001215151"/>
    </source>
</evidence>
<comment type="caution">
    <text evidence="1">The sequence shown here is derived from an EMBL/GenBank/DDBJ whole genome shotgun (WGS) entry which is preliminary data.</text>
</comment>
<reference evidence="1" key="1">
    <citation type="submission" date="2022-11" db="EMBL/GenBank/DDBJ databases">
        <title>Genome Sequence of Cubamyces cubensis.</title>
        <authorList>
            <person name="Buettner E."/>
        </authorList>
    </citation>
    <scope>NUCLEOTIDE SEQUENCE</scope>
    <source>
        <strain evidence="1">MPL-01</strain>
    </source>
</reference>
<keyword evidence="2" id="KW-1185">Reference proteome</keyword>
<accession>A0AAD7TIC4</accession>
<name>A0AAD7TIC4_9APHY</name>
<protein>
    <submittedName>
        <fullName evidence="1">Uncharacterized protein</fullName>
    </submittedName>
</protein>